<evidence type="ECO:0000313" key="2">
    <source>
        <dbReference type="Proteomes" id="UP000316242"/>
    </source>
</evidence>
<gene>
    <name evidence="1" type="ORF">ANI01nite_20000</name>
</gene>
<accession>A0ABQ0RLV5</accession>
<name>A0ABQ0RLV5_GLUNI</name>
<protein>
    <submittedName>
        <fullName evidence="1">Uncharacterized protein</fullName>
    </submittedName>
</protein>
<dbReference type="RefSeq" id="WP_141357760.1">
    <property type="nucleotide sequence ID" value="NZ_BAAAWM010000001.1"/>
</dbReference>
<keyword evidence="2" id="KW-1185">Reference proteome</keyword>
<comment type="caution">
    <text evidence="1">The sequence shown here is derived from an EMBL/GenBank/DDBJ whole genome shotgun (WGS) entry which is preliminary data.</text>
</comment>
<organism evidence="1 2">
    <name type="scientific">Glutamicibacter nicotianae</name>
    <name type="common">Arthrobacter nicotianae</name>
    <dbReference type="NCBI Taxonomy" id="37929"/>
    <lineage>
        <taxon>Bacteria</taxon>
        <taxon>Bacillati</taxon>
        <taxon>Actinomycetota</taxon>
        <taxon>Actinomycetes</taxon>
        <taxon>Micrococcales</taxon>
        <taxon>Micrococcaceae</taxon>
        <taxon>Glutamicibacter</taxon>
    </lineage>
</organism>
<evidence type="ECO:0000313" key="1">
    <source>
        <dbReference type="EMBL" id="GEC12797.1"/>
    </source>
</evidence>
<dbReference type="Proteomes" id="UP000316242">
    <property type="component" value="Unassembled WGS sequence"/>
</dbReference>
<dbReference type="EMBL" id="BJNE01000007">
    <property type="protein sequence ID" value="GEC12797.1"/>
    <property type="molecule type" value="Genomic_DNA"/>
</dbReference>
<reference evidence="1 2" key="1">
    <citation type="submission" date="2019-06" db="EMBL/GenBank/DDBJ databases">
        <title>Whole genome shotgun sequence of Glutamicibacter nicotianae NBRC 14234.</title>
        <authorList>
            <person name="Hosoyama A."/>
            <person name="Uohara A."/>
            <person name="Ohji S."/>
            <person name="Ichikawa N."/>
        </authorList>
    </citation>
    <scope>NUCLEOTIDE SEQUENCE [LARGE SCALE GENOMIC DNA]</scope>
    <source>
        <strain evidence="1 2">NBRC 14234</strain>
    </source>
</reference>
<sequence length="112" mass="12802">MLAASPDTGGNVDYYYDWQSNSWKKARKPIEMPDPKKNLEDYYLGEGLSISSDQESGRSVLSYAHEGALAWNKEYEQIYDEHYSTSGGWAWGDLRWGTKYIGGLRQSRLLPV</sequence>
<proteinExistence type="predicted"/>